<feature type="transmembrane region" description="Helical" evidence="5">
    <location>
        <begin position="108"/>
        <end position="128"/>
    </location>
</feature>
<dbReference type="PANTHER" id="PTHR43066">
    <property type="entry name" value="RHOMBOID-RELATED PROTEIN"/>
    <property type="match status" value="1"/>
</dbReference>
<keyword evidence="7" id="KW-0378">Hydrolase</keyword>
<dbReference type="Gene3D" id="1.20.1540.10">
    <property type="entry name" value="Rhomboid-like"/>
    <property type="match status" value="1"/>
</dbReference>
<evidence type="ECO:0000256" key="5">
    <source>
        <dbReference type="SAM" id="Phobius"/>
    </source>
</evidence>
<evidence type="ECO:0000256" key="3">
    <source>
        <dbReference type="ARBA" id="ARBA00022989"/>
    </source>
</evidence>
<feature type="transmembrane region" description="Helical" evidence="5">
    <location>
        <begin position="174"/>
        <end position="192"/>
    </location>
</feature>
<evidence type="ECO:0000256" key="1">
    <source>
        <dbReference type="ARBA" id="ARBA00004141"/>
    </source>
</evidence>
<comment type="subcellular location">
    <subcellularLocation>
        <location evidence="1">Membrane</location>
        <topology evidence="1">Multi-pass membrane protein</topology>
    </subcellularLocation>
</comment>
<keyword evidence="3 5" id="KW-1133">Transmembrane helix</keyword>
<dbReference type="RefSeq" id="WP_108960830.1">
    <property type="nucleotide sequence ID" value="NZ_BFAZ01000009.1"/>
</dbReference>
<sequence length="251" mass="29333">MFVFEKANQKFRFPIITFCLIVITLCTQFLDSNNTYAFTPQKEFGFSLFSSFFFNSSFVEWTTNAIYLYMFADNIEDVIGPLKFFFLFMFFGILTNLTYFLFHMNSIVPVVGTSGVISGFLGMYFVFFPKVKSTMVFEKIAFKDVPIYFSLSIWILIQGYLYFVELHSEIRSTYAGQVVAFFIGMILANGFVHHKYLDRLEHNLRLSTFQNKTVLCPSCNHPIPAKKYGRFHCNVCQTNFFFDRKGKKFLP</sequence>
<name>A0A2P2DHA0_9LEPT</name>
<dbReference type="PANTHER" id="PTHR43066:SF11">
    <property type="entry name" value="PEPTIDASE S54 RHOMBOID DOMAIN-CONTAINING PROTEIN"/>
    <property type="match status" value="1"/>
</dbReference>
<dbReference type="AlphaFoldDB" id="A0A2P2DHA0"/>
<evidence type="ECO:0000256" key="4">
    <source>
        <dbReference type="ARBA" id="ARBA00023136"/>
    </source>
</evidence>
<keyword evidence="8" id="KW-1185">Reference proteome</keyword>
<dbReference type="SUPFAM" id="SSF144091">
    <property type="entry name" value="Rhomboid-like"/>
    <property type="match status" value="1"/>
</dbReference>
<keyword evidence="4 5" id="KW-0472">Membrane</keyword>
<dbReference type="GO" id="GO:0004252">
    <property type="term" value="F:serine-type endopeptidase activity"/>
    <property type="evidence" value="ECO:0007669"/>
    <property type="project" value="InterPro"/>
</dbReference>
<evidence type="ECO:0000313" key="7">
    <source>
        <dbReference type="EMBL" id="GBF43991.1"/>
    </source>
</evidence>
<comment type="caution">
    <text evidence="7">The sequence shown here is derived from an EMBL/GenBank/DDBJ whole genome shotgun (WGS) entry which is preliminary data.</text>
</comment>
<protein>
    <submittedName>
        <fullName evidence="7">Intramembrane protease</fullName>
    </submittedName>
</protein>
<evidence type="ECO:0000313" key="8">
    <source>
        <dbReference type="Proteomes" id="UP000245206"/>
    </source>
</evidence>
<proteinExistence type="predicted"/>
<dbReference type="InterPro" id="IPR022764">
    <property type="entry name" value="Peptidase_S54_rhomboid_dom"/>
</dbReference>
<reference evidence="8" key="1">
    <citation type="journal article" date="2019" name="Microbiol. Immunol.">
        <title>Molecular and phenotypic characterization of Leptospira johnsonii sp. nov., Leptospira ellinghausenii sp. nov. and Leptospira ryugenii sp. nov. isolated from soil and water in Japan.</title>
        <authorList>
            <person name="Masuzawa T."/>
            <person name="Saito M."/>
            <person name="Nakao R."/>
            <person name="Nikaido Y."/>
            <person name="Matsumoto M."/>
            <person name="Ogawa M."/>
            <person name="Yokoyama M."/>
            <person name="Hidaka Y."/>
            <person name="Tomita J."/>
            <person name="Sakakibara K."/>
            <person name="Suzuki K."/>
            <person name="Yasuda S."/>
            <person name="Sato H."/>
            <person name="Yamaguchi M."/>
            <person name="Yoshida S.I."/>
            <person name="Koizumi N."/>
            <person name="Kawamura Y."/>
        </authorList>
    </citation>
    <scope>NUCLEOTIDE SEQUENCE [LARGE SCALE GENOMIC DNA]</scope>
    <source>
        <strain evidence="8">E18</strain>
    </source>
</reference>
<dbReference type="EMBL" id="BFAZ01000009">
    <property type="protein sequence ID" value="GBF43991.1"/>
    <property type="molecule type" value="Genomic_DNA"/>
</dbReference>
<accession>A0A2P2DHA0</accession>
<feature type="transmembrane region" description="Helical" evidence="5">
    <location>
        <begin position="50"/>
        <end position="72"/>
    </location>
</feature>
<organism evidence="7 8">
    <name type="scientific">Leptospira ellinghausenii</name>
    <dbReference type="NCBI Taxonomy" id="1917822"/>
    <lineage>
        <taxon>Bacteria</taxon>
        <taxon>Pseudomonadati</taxon>
        <taxon>Spirochaetota</taxon>
        <taxon>Spirochaetia</taxon>
        <taxon>Leptospirales</taxon>
        <taxon>Leptospiraceae</taxon>
        <taxon>Leptospira</taxon>
    </lineage>
</organism>
<keyword evidence="2 5" id="KW-0812">Transmembrane</keyword>
<feature type="domain" description="Peptidase S54 rhomboid" evidence="6">
    <location>
        <begin position="47"/>
        <end position="188"/>
    </location>
</feature>
<dbReference type="GO" id="GO:0006508">
    <property type="term" value="P:proteolysis"/>
    <property type="evidence" value="ECO:0007669"/>
    <property type="project" value="UniProtKB-KW"/>
</dbReference>
<dbReference type="OrthoDB" id="9813074at2"/>
<feature type="transmembrane region" description="Helical" evidence="5">
    <location>
        <begin position="140"/>
        <end position="162"/>
    </location>
</feature>
<gene>
    <name evidence="7" type="ORF">LPTSP2_32940</name>
</gene>
<feature type="transmembrane region" description="Helical" evidence="5">
    <location>
        <begin position="12"/>
        <end position="30"/>
    </location>
</feature>
<evidence type="ECO:0000259" key="6">
    <source>
        <dbReference type="Pfam" id="PF01694"/>
    </source>
</evidence>
<dbReference type="Proteomes" id="UP000245206">
    <property type="component" value="Unassembled WGS sequence"/>
</dbReference>
<dbReference type="GO" id="GO:0016020">
    <property type="term" value="C:membrane"/>
    <property type="evidence" value="ECO:0007669"/>
    <property type="project" value="UniProtKB-SubCell"/>
</dbReference>
<evidence type="ECO:0000256" key="2">
    <source>
        <dbReference type="ARBA" id="ARBA00022692"/>
    </source>
</evidence>
<dbReference type="InterPro" id="IPR035952">
    <property type="entry name" value="Rhomboid-like_sf"/>
</dbReference>
<feature type="transmembrane region" description="Helical" evidence="5">
    <location>
        <begin position="84"/>
        <end position="102"/>
    </location>
</feature>
<dbReference type="Pfam" id="PF01694">
    <property type="entry name" value="Rhomboid"/>
    <property type="match status" value="1"/>
</dbReference>
<keyword evidence="7" id="KW-0645">Protease</keyword>